<dbReference type="EMBL" id="BKCP01006527">
    <property type="protein sequence ID" value="GER43264.1"/>
    <property type="molecule type" value="Genomic_DNA"/>
</dbReference>
<comment type="caution">
    <text evidence="2">The sequence shown here is derived from an EMBL/GenBank/DDBJ whole genome shotgun (WGS) entry which is preliminary data.</text>
</comment>
<feature type="region of interest" description="Disordered" evidence="1">
    <location>
        <begin position="53"/>
        <end position="88"/>
    </location>
</feature>
<accession>A0A5A7QDX4</accession>
<evidence type="ECO:0000313" key="3">
    <source>
        <dbReference type="Proteomes" id="UP000325081"/>
    </source>
</evidence>
<dbReference type="Proteomes" id="UP000325081">
    <property type="component" value="Unassembled WGS sequence"/>
</dbReference>
<proteinExistence type="predicted"/>
<dbReference type="AlphaFoldDB" id="A0A5A7QDX4"/>
<reference evidence="3" key="1">
    <citation type="journal article" date="2019" name="Curr. Biol.">
        <title>Genome Sequence of Striga asiatica Provides Insight into the Evolution of Plant Parasitism.</title>
        <authorList>
            <person name="Yoshida S."/>
            <person name="Kim S."/>
            <person name="Wafula E.K."/>
            <person name="Tanskanen J."/>
            <person name="Kim Y.M."/>
            <person name="Honaas L."/>
            <person name="Yang Z."/>
            <person name="Spallek T."/>
            <person name="Conn C.E."/>
            <person name="Ichihashi Y."/>
            <person name="Cheong K."/>
            <person name="Cui S."/>
            <person name="Der J.P."/>
            <person name="Gundlach H."/>
            <person name="Jiao Y."/>
            <person name="Hori C."/>
            <person name="Ishida J.K."/>
            <person name="Kasahara H."/>
            <person name="Kiba T."/>
            <person name="Kim M.S."/>
            <person name="Koo N."/>
            <person name="Laohavisit A."/>
            <person name="Lee Y.H."/>
            <person name="Lumba S."/>
            <person name="McCourt P."/>
            <person name="Mortimer J.C."/>
            <person name="Mutuku J.M."/>
            <person name="Nomura T."/>
            <person name="Sasaki-Sekimoto Y."/>
            <person name="Seto Y."/>
            <person name="Wang Y."/>
            <person name="Wakatake T."/>
            <person name="Sakakibara H."/>
            <person name="Demura T."/>
            <person name="Yamaguchi S."/>
            <person name="Yoneyama K."/>
            <person name="Manabe R.I."/>
            <person name="Nelson D.C."/>
            <person name="Schulman A.H."/>
            <person name="Timko M.P."/>
            <person name="dePamphilis C.W."/>
            <person name="Choi D."/>
            <person name="Shirasu K."/>
        </authorList>
    </citation>
    <scope>NUCLEOTIDE SEQUENCE [LARGE SCALE GENOMIC DNA]</scope>
    <source>
        <strain evidence="3">cv. UVA1</strain>
    </source>
</reference>
<gene>
    <name evidence="2" type="ORF">STAS_20093</name>
</gene>
<evidence type="ECO:0000256" key="1">
    <source>
        <dbReference type="SAM" id="MobiDB-lite"/>
    </source>
</evidence>
<evidence type="ECO:0000313" key="2">
    <source>
        <dbReference type="EMBL" id="GER43264.1"/>
    </source>
</evidence>
<name>A0A5A7QDX4_STRAF</name>
<sequence>MRYAWLPVCHPATSIRPVDWRRRAAYEEPSMPLTTIVNHFPAIFHLDSLISGRSSHQQEPPSVALPPLPSIAPPSHAPSPEKRCTAGLQRGDLEVGDAGLVETLGQAHAKTKKLTSLGASHSFSTTLDVGGSSRLGLLAYRRRVEYWNLV</sequence>
<feature type="compositionally biased region" description="Pro residues" evidence="1">
    <location>
        <begin position="63"/>
        <end position="77"/>
    </location>
</feature>
<keyword evidence="3" id="KW-1185">Reference proteome</keyword>
<protein>
    <submittedName>
        <fullName evidence="2">RNA-binding (RRM/RBD/RNP motifs) family protein</fullName>
    </submittedName>
</protein>
<organism evidence="2 3">
    <name type="scientific">Striga asiatica</name>
    <name type="common">Asiatic witchweed</name>
    <name type="synonym">Buchnera asiatica</name>
    <dbReference type="NCBI Taxonomy" id="4170"/>
    <lineage>
        <taxon>Eukaryota</taxon>
        <taxon>Viridiplantae</taxon>
        <taxon>Streptophyta</taxon>
        <taxon>Embryophyta</taxon>
        <taxon>Tracheophyta</taxon>
        <taxon>Spermatophyta</taxon>
        <taxon>Magnoliopsida</taxon>
        <taxon>eudicotyledons</taxon>
        <taxon>Gunneridae</taxon>
        <taxon>Pentapetalae</taxon>
        <taxon>asterids</taxon>
        <taxon>lamiids</taxon>
        <taxon>Lamiales</taxon>
        <taxon>Orobanchaceae</taxon>
        <taxon>Buchnereae</taxon>
        <taxon>Striga</taxon>
    </lineage>
</organism>